<gene>
    <name evidence="5" type="ORF">QH73_0010875</name>
</gene>
<comment type="caution">
    <text evidence="5">The sequence shown here is derived from an EMBL/GenBank/DDBJ whole genome shotgun (WGS) entry which is preliminary data.</text>
</comment>
<dbReference type="SUPFAM" id="SSF47616">
    <property type="entry name" value="GST C-terminal domain-like"/>
    <property type="match status" value="1"/>
</dbReference>
<dbReference type="OrthoDB" id="465590at2"/>
<dbReference type="PANTHER" id="PTHR44051">
    <property type="entry name" value="GLUTATHIONE S-TRANSFERASE-RELATED"/>
    <property type="match status" value="1"/>
</dbReference>
<dbReference type="EMBL" id="JTJC03000002">
    <property type="protein sequence ID" value="NHC35160.1"/>
    <property type="molecule type" value="Genomic_DNA"/>
</dbReference>
<dbReference type="SFLD" id="SFLDG00358">
    <property type="entry name" value="Main_(cytGST)"/>
    <property type="match status" value="1"/>
</dbReference>
<evidence type="ECO:0000259" key="4">
    <source>
        <dbReference type="PROSITE" id="PS50405"/>
    </source>
</evidence>
<sequence>MIQLYDFVLSGNCHKVRLLLSMLNLDYESVPVNLKAGEHKTERFLQLNPCGQVPVLMDGDVILRDSQAILVYLARRYGGEDWLHLEPEAIAKIMQWLSFAANEIANSLAAARRYFIFQGQLDIDLTQQKAHQVLQILDRHLTNNQWLECSHPTIADLACFPYVGLAADAKVALDNYPHVITWCDRVKQLPGYVSMPGL</sequence>
<name>A0A9X5I4N9_9CYAN</name>
<dbReference type="InterPro" id="IPR036249">
    <property type="entry name" value="Thioredoxin-like_sf"/>
</dbReference>
<protein>
    <submittedName>
        <fullName evidence="5">Glutathione S-transferase family protein</fullName>
    </submittedName>
</protein>
<organism evidence="5 6">
    <name type="scientific">Scytonema millei VB511283</name>
    <dbReference type="NCBI Taxonomy" id="1245923"/>
    <lineage>
        <taxon>Bacteria</taxon>
        <taxon>Bacillati</taxon>
        <taxon>Cyanobacteriota</taxon>
        <taxon>Cyanophyceae</taxon>
        <taxon>Nostocales</taxon>
        <taxon>Scytonemataceae</taxon>
        <taxon>Scytonema</taxon>
    </lineage>
</organism>
<evidence type="ECO:0000256" key="1">
    <source>
        <dbReference type="ARBA" id="ARBA00007409"/>
    </source>
</evidence>
<dbReference type="PROSITE" id="PS50404">
    <property type="entry name" value="GST_NTER"/>
    <property type="match status" value="1"/>
</dbReference>
<dbReference type="InterPro" id="IPR040079">
    <property type="entry name" value="Glutathione_S-Trfase"/>
</dbReference>
<dbReference type="FunFam" id="3.40.30.10:FF:000039">
    <property type="entry name" value="Glutathione S-transferase domain"/>
    <property type="match status" value="1"/>
</dbReference>
<dbReference type="Pfam" id="PF14497">
    <property type="entry name" value="GST_C_3"/>
    <property type="match status" value="1"/>
</dbReference>
<dbReference type="InterPro" id="IPR004046">
    <property type="entry name" value="GST_C"/>
</dbReference>
<comment type="similarity">
    <text evidence="1">Belongs to the GST superfamily.</text>
</comment>
<dbReference type="RefSeq" id="WP_039717643.1">
    <property type="nucleotide sequence ID" value="NZ_JTJC03000002.1"/>
</dbReference>
<evidence type="ECO:0000313" key="5">
    <source>
        <dbReference type="EMBL" id="NHC35160.1"/>
    </source>
</evidence>
<dbReference type="SFLD" id="SFLDS00019">
    <property type="entry name" value="Glutathione_Transferase_(cytos"/>
    <property type="match status" value="1"/>
</dbReference>
<dbReference type="PANTHER" id="PTHR44051:SF2">
    <property type="entry name" value="HYPOTHETICAL GLUTATHIONE S-TRANSFERASE LIKE PROTEIN"/>
    <property type="match status" value="1"/>
</dbReference>
<dbReference type="Proteomes" id="UP000031532">
    <property type="component" value="Unassembled WGS sequence"/>
</dbReference>
<feature type="domain" description="GST N-terminal" evidence="3">
    <location>
        <begin position="1"/>
        <end position="81"/>
    </location>
</feature>
<dbReference type="Gene3D" id="3.40.30.10">
    <property type="entry name" value="Glutaredoxin"/>
    <property type="match status" value="1"/>
</dbReference>
<accession>A0A9X5I4N9</accession>
<dbReference type="AlphaFoldDB" id="A0A9X5I4N9"/>
<dbReference type="GO" id="GO:0016740">
    <property type="term" value="F:transferase activity"/>
    <property type="evidence" value="ECO:0007669"/>
    <property type="project" value="UniProtKB-KW"/>
</dbReference>
<proteinExistence type="inferred from homology"/>
<evidence type="ECO:0000256" key="2">
    <source>
        <dbReference type="ARBA" id="ARBA00022679"/>
    </source>
</evidence>
<dbReference type="InterPro" id="IPR004045">
    <property type="entry name" value="Glutathione_S-Trfase_N"/>
</dbReference>
<feature type="domain" description="GST C-terminal" evidence="4">
    <location>
        <begin position="86"/>
        <end position="198"/>
    </location>
</feature>
<dbReference type="SUPFAM" id="SSF52833">
    <property type="entry name" value="Thioredoxin-like"/>
    <property type="match status" value="1"/>
</dbReference>
<dbReference type="CDD" id="cd03056">
    <property type="entry name" value="GST_N_4"/>
    <property type="match status" value="1"/>
</dbReference>
<dbReference type="InterPro" id="IPR036282">
    <property type="entry name" value="Glutathione-S-Trfase_C_sf"/>
</dbReference>
<dbReference type="SFLD" id="SFLDG01151">
    <property type="entry name" value="Main.2:_Nu-like"/>
    <property type="match status" value="1"/>
</dbReference>
<evidence type="ECO:0000259" key="3">
    <source>
        <dbReference type="PROSITE" id="PS50404"/>
    </source>
</evidence>
<dbReference type="InterPro" id="IPR010987">
    <property type="entry name" value="Glutathione-S-Trfase_C-like"/>
</dbReference>
<dbReference type="Pfam" id="PF02798">
    <property type="entry name" value="GST_N"/>
    <property type="match status" value="1"/>
</dbReference>
<dbReference type="PROSITE" id="PS50405">
    <property type="entry name" value="GST_CTER"/>
    <property type="match status" value="1"/>
</dbReference>
<evidence type="ECO:0000313" key="6">
    <source>
        <dbReference type="Proteomes" id="UP000031532"/>
    </source>
</evidence>
<keyword evidence="2" id="KW-0808">Transferase</keyword>
<dbReference type="Gene3D" id="1.20.1050.10">
    <property type="match status" value="1"/>
</dbReference>
<reference evidence="5 6" key="1">
    <citation type="journal article" date="2015" name="Genome Announc.">
        <title>Draft Genome Sequence of the Terrestrial Cyanobacterium Scytonema millei VB511283, Isolated from Eastern India.</title>
        <authorList>
            <person name="Sen D."/>
            <person name="Chandrababunaidu M.M."/>
            <person name="Singh D."/>
            <person name="Sanghi N."/>
            <person name="Ghorai A."/>
            <person name="Mishra G.P."/>
            <person name="Madduluri M."/>
            <person name="Adhikary S.P."/>
            <person name="Tripathy S."/>
        </authorList>
    </citation>
    <scope>NUCLEOTIDE SEQUENCE [LARGE SCALE GENOMIC DNA]</scope>
    <source>
        <strain evidence="5 6">VB511283</strain>
    </source>
</reference>
<keyword evidence="6" id="KW-1185">Reference proteome</keyword>